<evidence type="ECO:0000313" key="2">
    <source>
        <dbReference type="EMBL" id="KDN21776.1"/>
    </source>
</evidence>
<evidence type="ECO:0000313" key="3">
    <source>
        <dbReference type="Proteomes" id="UP000027345"/>
    </source>
</evidence>
<evidence type="ECO:0000259" key="1">
    <source>
        <dbReference type="Pfam" id="PF12770"/>
    </source>
</evidence>
<keyword evidence="3" id="KW-1185">Reference proteome</keyword>
<feature type="domain" description="CHAT" evidence="1">
    <location>
        <begin position="928"/>
        <end position="1215"/>
    </location>
</feature>
<sequence length="1216" mass="129270">MTRLGPRAASAAPEVVVLGAVERVAAANLLAEVRRMVEESGPAGPRSRAIDALRDALAAVNGDMSGRVLGEDITALAEAVAAAALPDLTDDMDARSVLGSWRWARFLARAPEEQAELEEALDLWAPVAKDSPEALPPEVLPLLEAHAVEQVSTHALELAATYEVSDDPAVLDEAIDLFREVVRATPADYHDRGRYLSNLAVALRSRFEATGDLGVLDEAVDTLREAAQAMPADDERLPLVLDGFGNVLLDRFGRSGDIADVREAVAAGERAAGLAGDGDPDFAVYLSHLGDALRLSFEYSGDEAALDRAIEVGRRAVSHAGESDLSNCLSHLGGALEVGFCLSGKEEQLVEAVGCFRRAVDGAAVDDVAFASYLTNLGGALQRSFQRTGEPAALDEAITALRHAVEVAADDDPDLGDYLSNLGGALLDGFEKTGDETHLNDAIGLLFRAVDGTPAGSPYLARRLSNLSSVLLAGFEDDGDTVLLEGAVSTGRRAVAAALAGDHSLGAYLSSLGNALRTLFLRTEGLGPLDEAIEAFRRAVEVTPAGHTESGMYLTNLGVTLRLKASRMRDTGLLAEAEDVLRRATEATGEDDPFAGRYLANLANALHGEFDRGGDLPCLQEAIELYREALRRTPAEDAVFGGHLFNLGCALRSRFGVTGAREDIELAGKLLEEAWSAETAPMEVRIAAAHRAADADLAAGDAGHAVTMAERAIALLALFAPRELPRNDRGHRITGTTGIAATAATAAVVAGRAERAVELLEQSRGLLFAETLDTRGDLTLIRRRAPDLAAEFARLREELDTIDHSLSANDPAVREGVLRRWEELLARIRGTPGLAGFLEAPSISALRRAAAEGPVVYVVVHEHLAFALALHDSPRDCVDVIALPEVTEDAVYDNADLFREVVRTAADEESVAEDQEAARRQAQQVFAWTWDAVARPVLEHLGHTAPPPPGAQWPRIRWCPVGIATYLPLHAAGHHPETRAEVEHSVDTVLDRVVSSYTPTARALLHTASTGPARSQDVLVVAAAGAPESAALPGVAREVEFLRSLMPTATVLPGAGSEVTLAAVLEALPAHAIAHFACHGLSDWHDPMASHLELDDRGQQLTVSQVTALNLTGVRMAYLSACSTADTSPRHIDEATHLTSAFFLAGYRTVIGTLWPVGDLTARAVARDTYGVLTSGGTTDPDPSLAAFALHHAVRGYREFRPAHVLRWAAHVHTGH</sequence>
<dbReference type="RefSeq" id="WP_084093447.1">
    <property type="nucleotide sequence ID" value="NZ_JMQI01000026.1"/>
</dbReference>
<dbReference type="Gene3D" id="1.25.40.10">
    <property type="entry name" value="Tetratricopeptide repeat domain"/>
    <property type="match status" value="3"/>
</dbReference>
<dbReference type="InterPro" id="IPR011990">
    <property type="entry name" value="TPR-like_helical_dom_sf"/>
</dbReference>
<dbReference type="SUPFAM" id="SSF48452">
    <property type="entry name" value="TPR-like"/>
    <property type="match status" value="1"/>
</dbReference>
<dbReference type="OrthoDB" id="3206999at2"/>
<dbReference type="InterPro" id="IPR024983">
    <property type="entry name" value="CHAT_dom"/>
</dbReference>
<comment type="caution">
    <text evidence="2">The sequence shown here is derived from an EMBL/GenBank/DDBJ whole genome shotgun (WGS) entry which is preliminary data.</text>
</comment>
<dbReference type="eggNOG" id="COG4995">
    <property type="taxonomic scope" value="Bacteria"/>
</dbReference>
<reference evidence="2 3" key="1">
    <citation type="submission" date="2014-05" db="EMBL/GenBank/DDBJ databases">
        <title>Draft genome sequence of Amycolatopsis rifamycinica DSM 46095.</title>
        <authorList>
            <person name="Lal R."/>
            <person name="Saxena A."/>
            <person name="Kumari R."/>
            <person name="Mukherjee U."/>
            <person name="Singh P."/>
            <person name="Sangwan N."/>
            <person name="Mahato N.K."/>
        </authorList>
    </citation>
    <scope>NUCLEOTIDE SEQUENCE [LARGE SCALE GENOMIC DNA]</scope>
    <source>
        <strain evidence="2 3">DSM 46095</strain>
    </source>
</reference>
<proteinExistence type="predicted"/>
<accession>A0A066U2W1</accession>
<organism evidence="2 3">
    <name type="scientific">Amycolatopsis rifamycinica</name>
    <dbReference type="NCBI Taxonomy" id="287986"/>
    <lineage>
        <taxon>Bacteria</taxon>
        <taxon>Bacillati</taxon>
        <taxon>Actinomycetota</taxon>
        <taxon>Actinomycetes</taxon>
        <taxon>Pseudonocardiales</taxon>
        <taxon>Pseudonocardiaceae</taxon>
        <taxon>Amycolatopsis</taxon>
    </lineage>
</organism>
<dbReference type="Proteomes" id="UP000027345">
    <property type="component" value="Unassembled WGS sequence"/>
</dbReference>
<dbReference type="STRING" id="287986.DV20_12660"/>
<dbReference type="Pfam" id="PF12770">
    <property type="entry name" value="CHAT"/>
    <property type="match status" value="1"/>
</dbReference>
<dbReference type="AlphaFoldDB" id="A0A066U2W1"/>
<protein>
    <recommendedName>
        <fullName evidence="1">CHAT domain-containing protein</fullName>
    </recommendedName>
</protein>
<name>A0A066U2W1_9PSEU</name>
<dbReference type="EMBL" id="JMQI01000026">
    <property type="protein sequence ID" value="KDN21776.1"/>
    <property type="molecule type" value="Genomic_DNA"/>
</dbReference>
<gene>
    <name evidence="2" type="ORF">DV20_12660</name>
</gene>